<evidence type="ECO:0000313" key="12">
    <source>
        <dbReference type="EMBL" id="TDO28302.1"/>
    </source>
</evidence>
<dbReference type="Proteomes" id="UP000295741">
    <property type="component" value="Unassembled WGS sequence"/>
</dbReference>
<name>A0A4R6IZH9_9BACT</name>
<comment type="subcellular location">
    <subcellularLocation>
        <location evidence="1 8">Cell outer membrane</location>
        <topology evidence="1 8">Multi-pass membrane protein</topology>
    </subcellularLocation>
</comment>
<keyword evidence="13" id="KW-1185">Reference proteome</keyword>
<dbReference type="PANTHER" id="PTHR30069:SF28">
    <property type="entry name" value="TONB-DEPENDENT RECEPTOR YNCD-RELATED"/>
    <property type="match status" value="1"/>
</dbReference>
<dbReference type="Gene3D" id="2.170.130.10">
    <property type="entry name" value="TonB-dependent receptor, plug domain"/>
    <property type="match status" value="1"/>
</dbReference>
<dbReference type="InterPro" id="IPR000531">
    <property type="entry name" value="Beta-barrel_TonB"/>
</dbReference>
<keyword evidence="5 9" id="KW-0798">TonB box</keyword>
<keyword evidence="4 8" id="KW-0812">Transmembrane</keyword>
<keyword evidence="7 8" id="KW-0998">Cell outer membrane</keyword>
<dbReference type="InterPro" id="IPR036942">
    <property type="entry name" value="Beta-barrel_TonB_sf"/>
</dbReference>
<dbReference type="InterPro" id="IPR037066">
    <property type="entry name" value="Plug_dom_sf"/>
</dbReference>
<dbReference type="Pfam" id="PF00593">
    <property type="entry name" value="TonB_dep_Rec_b-barrel"/>
    <property type="match status" value="1"/>
</dbReference>
<evidence type="ECO:0000256" key="1">
    <source>
        <dbReference type="ARBA" id="ARBA00004571"/>
    </source>
</evidence>
<dbReference type="Gene3D" id="2.40.170.20">
    <property type="entry name" value="TonB-dependent receptor, beta-barrel domain"/>
    <property type="match status" value="1"/>
</dbReference>
<comment type="caution">
    <text evidence="12">The sequence shown here is derived from an EMBL/GenBank/DDBJ whole genome shotgun (WGS) entry which is preliminary data.</text>
</comment>
<dbReference type="InterPro" id="IPR039426">
    <property type="entry name" value="TonB-dep_rcpt-like"/>
</dbReference>
<dbReference type="GO" id="GO:0044718">
    <property type="term" value="P:siderophore transmembrane transport"/>
    <property type="evidence" value="ECO:0007669"/>
    <property type="project" value="TreeGrafter"/>
</dbReference>
<evidence type="ECO:0000256" key="6">
    <source>
        <dbReference type="ARBA" id="ARBA00023136"/>
    </source>
</evidence>
<dbReference type="GO" id="GO:0009279">
    <property type="term" value="C:cell outer membrane"/>
    <property type="evidence" value="ECO:0007669"/>
    <property type="project" value="UniProtKB-SubCell"/>
</dbReference>
<dbReference type="PROSITE" id="PS52016">
    <property type="entry name" value="TONB_DEPENDENT_REC_3"/>
    <property type="match status" value="1"/>
</dbReference>
<comment type="similarity">
    <text evidence="8 9">Belongs to the TonB-dependent receptor family.</text>
</comment>
<gene>
    <name evidence="12" type="ORF">BC659_0365</name>
</gene>
<accession>A0A4R6IZH9</accession>
<sequence length="686" mass="77733">MKQRLIVITAMLWILILPLYNQAQQLESDTARLEEVAVTAFYGRVKWQAIPAAIAIIGSDRIKNSPTPSLLPVMNSQPGIRMEERSPGSYRLSIRGSLLRSPFGVRNIKVYFDDLPLTDGGGNTYFNLIAPTQISSAEILKGPVAAAYGAGTGGAVLLRSGLHFSEKKIHHVYGGLMGGSFGLFQQKTGWRYSTPTFSSELQQLHLQSDGYRQQSAMRRDGFTWQGALRGKVHNWRFLSFYTDLYYQTPGGINEIQFMQNPQQARQPAGALPGAIQQRTAVYNKTFYNGVYHQYKLNDQHSIRSFVMMSVTGFKNPFITNYEQRREDNIGAGTQWQYSHRSGNHEWQFNTGAEWQYQHSLIENYGNRAGVKDTVQYIDKVFAVQWFIFTQLQYKYRERLSITAGVSTNQQSYRYRRLTDIGSRYARKQMGTLFTPRLAFSYALKPQIQVYTILAKGFSAPTLAEFRPSDGNFYGTLNAESGWNIETGIKGSIMKSRVLFDLSYYYFRLNNAIVRRNSNSGAEYFVNAGGTRQQGIEAMLKTYPVKNTNRQMRELAVWVSYTYQPYRFTNYTQGSIDYSNNRLTGVPLNTLAMGADIQTASGVYGAVLFNAVSSIPLNDANDAEAKPYQLMQAKIGYRIKKWELYITADNILNQTYSLGNDINAAGRRYYNAAATRNYGFGMNFGLH</sequence>
<evidence type="ECO:0000256" key="8">
    <source>
        <dbReference type="PROSITE-ProRule" id="PRU01360"/>
    </source>
</evidence>
<evidence type="ECO:0000256" key="3">
    <source>
        <dbReference type="ARBA" id="ARBA00022452"/>
    </source>
</evidence>
<reference evidence="12 13" key="1">
    <citation type="submission" date="2019-03" db="EMBL/GenBank/DDBJ databases">
        <title>Genomic Encyclopedia of Archaeal and Bacterial Type Strains, Phase II (KMG-II): from individual species to whole genera.</title>
        <authorList>
            <person name="Goeker M."/>
        </authorList>
    </citation>
    <scope>NUCLEOTIDE SEQUENCE [LARGE SCALE GENOMIC DNA]</scope>
    <source>
        <strain evidence="12 13">DSM 28323</strain>
    </source>
</reference>
<proteinExistence type="inferred from homology"/>
<dbReference type="PANTHER" id="PTHR30069">
    <property type="entry name" value="TONB-DEPENDENT OUTER MEMBRANE RECEPTOR"/>
    <property type="match status" value="1"/>
</dbReference>
<evidence type="ECO:0000259" key="10">
    <source>
        <dbReference type="Pfam" id="PF00593"/>
    </source>
</evidence>
<protein>
    <submittedName>
        <fullName evidence="12">Iron complex outermembrane receptor protein</fullName>
    </submittedName>
</protein>
<dbReference type="EMBL" id="SNWP01000010">
    <property type="protein sequence ID" value="TDO28302.1"/>
    <property type="molecule type" value="Genomic_DNA"/>
</dbReference>
<dbReference type="InterPro" id="IPR012910">
    <property type="entry name" value="Plug_dom"/>
</dbReference>
<evidence type="ECO:0000256" key="5">
    <source>
        <dbReference type="ARBA" id="ARBA00023077"/>
    </source>
</evidence>
<evidence type="ECO:0000256" key="9">
    <source>
        <dbReference type="RuleBase" id="RU003357"/>
    </source>
</evidence>
<keyword evidence="6 8" id="KW-0472">Membrane</keyword>
<dbReference type="SUPFAM" id="SSF56935">
    <property type="entry name" value="Porins"/>
    <property type="match status" value="1"/>
</dbReference>
<organism evidence="12 13">
    <name type="scientific">Sediminibacterium goheungense</name>
    <dbReference type="NCBI Taxonomy" id="1086393"/>
    <lineage>
        <taxon>Bacteria</taxon>
        <taxon>Pseudomonadati</taxon>
        <taxon>Bacteroidota</taxon>
        <taxon>Chitinophagia</taxon>
        <taxon>Chitinophagales</taxon>
        <taxon>Chitinophagaceae</taxon>
        <taxon>Sediminibacterium</taxon>
    </lineage>
</organism>
<dbReference type="Pfam" id="PF07715">
    <property type="entry name" value="Plug"/>
    <property type="match status" value="1"/>
</dbReference>
<feature type="domain" description="TonB-dependent receptor-like beta-barrel" evidence="10">
    <location>
        <begin position="221"/>
        <end position="650"/>
    </location>
</feature>
<evidence type="ECO:0000256" key="2">
    <source>
        <dbReference type="ARBA" id="ARBA00022448"/>
    </source>
</evidence>
<evidence type="ECO:0000313" key="13">
    <source>
        <dbReference type="Proteomes" id="UP000295741"/>
    </source>
</evidence>
<keyword evidence="12" id="KW-0675">Receptor</keyword>
<evidence type="ECO:0000259" key="11">
    <source>
        <dbReference type="Pfam" id="PF07715"/>
    </source>
</evidence>
<evidence type="ECO:0000256" key="7">
    <source>
        <dbReference type="ARBA" id="ARBA00023237"/>
    </source>
</evidence>
<keyword evidence="2 8" id="KW-0813">Transport</keyword>
<keyword evidence="3 8" id="KW-1134">Transmembrane beta strand</keyword>
<dbReference type="GO" id="GO:0015344">
    <property type="term" value="F:siderophore uptake transmembrane transporter activity"/>
    <property type="evidence" value="ECO:0007669"/>
    <property type="project" value="TreeGrafter"/>
</dbReference>
<dbReference type="AlphaFoldDB" id="A0A4R6IZH9"/>
<feature type="domain" description="TonB-dependent receptor plug" evidence="11">
    <location>
        <begin position="49"/>
        <end position="156"/>
    </location>
</feature>
<dbReference type="RefSeq" id="WP_162847321.1">
    <property type="nucleotide sequence ID" value="NZ_SNWP01000010.1"/>
</dbReference>
<evidence type="ECO:0000256" key="4">
    <source>
        <dbReference type="ARBA" id="ARBA00022692"/>
    </source>
</evidence>